<keyword evidence="9" id="KW-0862">Zinc</keyword>
<keyword evidence="11" id="KW-0175">Coiled coil</keyword>
<dbReference type="SMART" id="SM00667">
    <property type="entry name" value="LisH"/>
    <property type="match status" value="1"/>
</dbReference>
<evidence type="ECO:0000256" key="4">
    <source>
        <dbReference type="ARBA" id="ARBA00017917"/>
    </source>
</evidence>
<keyword evidence="7" id="KW-0479">Metal-binding</keyword>
<dbReference type="GO" id="GO:0005634">
    <property type="term" value="C:nucleus"/>
    <property type="evidence" value="ECO:0007669"/>
    <property type="project" value="TreeGrafter"/>
</dbReference>
<dbReference type="PANTHER" id="PTHR12170">
    <property type="entry name" value="MACROPHAGE ERYTHROBLAST ATTACHER-RELATED"/>
    <property type="match status" value="1"/>
</dbReference>
<keyword evidence="8 10" id="KW-0863">Zinc-finger</keyword>
<keyword evidence="15" id="KW-1185">Reference proteome</keyword>
<comment type="function">
    <text evidence="1">Involved in the proteasome-dependent degradation of fructose-1,6-bisphosphatase.</text>
</comment>
<accession>A0A2I2GFX6</accession>
<dbReference type="InterPro" id="IPR024964">
    <property type="entry name" value="CTLH/CRA"/>
</dbReference>
<name>A0A2I2GFX6_9EURO</name>
<dbReference type="InterPro" id="IPR006594">
    <property type="entry name" value="LisH"/>
</dbReference>
<feature type="domain" description="CTLH" evidence="12">
    <location>
        <begin position="164"/>
        <end position="221"/>
    </location>
</feature>
<evidence type="ECO:0000256" key="11">
    <source>
        <dbReference type="SAM" id="Coils"/>
    </source>
</evidence>
<evidence type="ECO:0000256" key="5">
    <source>
        <dbReference type="ARBA" id="ARBA00018741"/>
    </source>
</evidence>
<dbReference type="GeneID" id="36551556"/>
<dbReference type="GO" id="GO:0005737">
    <property type="term" value="C:cytoplasm"/>
    <property type="evidence" value="ECO:0007669"/>
    <property type="project" value="UniProtKB-SubCell"/>
</dbReference>
<dbReference type="InterPro" id="IPR013144">
    <property type="entry name" value="CRA_dom"/>
</dbReference>
<evidence type="ECO:0000313" key="15">
    <source>
        <dbReference type="Proteomes" id="UP000234275"/>
    </source>
</evidence>
<dbReference type="SMART" id="SM00668">
    <property type="entry name" value="CTLH"/>
    <property type="match status" value="1"/>
</dbReference>
<dbReference type="PROSITE" id="PS50897">
    <property type="entry name" value="CTLH"/>
    <property type="match status" value="1"/>
</dbReference>
<dbReference type="InterPro" id="IPR006595">
    <property type="entry name" value="CTLH_C"/>
</dbReference>
<evidence type="ECO:0000256" key="8">
    <source>
        <dbReference type="ARBA" id="ARBA00022771"/>
    </source>
</evidence>
<dbReference type="OrthoDB" id="1933455at2759"/>
<comment type="caution">
    <text evidence="14">The sequence shown here is derived from an EMBL/GenBank/DDBJ whole genome shotgun (WGS) entry which is preliminary data.</text>
</comment>
<protein>
    <recommendedName>
        <fullName evidence="5">Protein FYV10</fullName>
    </recommendedName>
    <alternativeName>
        <fullName evidence="4">Protein fyv10</fullName>
    </alternativeName>
</protein>
<dbReference type="EMBL" id="MSFO01000002">
    <property type="protein sequence ID" value="PLB51795.1"/>
    <property type="molecule type" value="Genomic_DNA"/>
</dbReference>
<dbReference type="RefSeq" id="XP_024707097.1">
    <property type="nucleotide sequence ID" value="XM_024843856.1"/>
</dbReference>
<evidence type="ECO:0000256" key="1">
    <source>
        <dbReference type="ARBA" id="ARBA00002343"/>
    </source>
</evidence>
<gene>
    <name evidence="14" type="ORF">P170DRAFT_351339</name>
</gene>
<feature type="zinc finger region" description="RING-Gid-type" evidence="10">
    <location>
        <begin position="329"/>
        <end position="391"/>
    </location>
</feature>
<dbReference type="GO" id="GO:0043161">
    <property type="term" value="P:proteasome-mediated ubiquitin-dependent protein catabolic process"/>
    <property type="evidence" value="ECO:0007669"/>
    <property type="project" value="InterPro"/>
</dbReference>
<evidence type="ECO:0000256" key="7">
    <source>
        <dbReference type="ARBA" id="ARBA00022723"/>
    </source>
</evidence>
<feature type="coiled-coil region" evidence="11">
    <location>
        <begin position="73"/>
        <end position="103"/>
    </location>
</feature>
<dbReference type="Proteomes" id="UP000234275">
    <property type="component" value="Unassembled WGS sequence"/>
</dbReference>
<evidence type="ECO:0000313" key="14">
    <source>
        <dbReference type="EMBL" id="PLB51795.1"/>
    </source>
</evidence>
<dbReference type="SMART" id="SM00757">
    <property type="entry name" value="CRA"/>
    <property type="match status" value="1"/>
</dbReference>
<evidence type="ECO:0000259" key="13">
    <source>
        <dbReference type="PROSITE" id="PS51867"/>
    </source>
</evidence>
<dbReference type="VEuPathDB" id="FungiDB:P170DRAFT_351339"/>
<evidence type="ECO:0000256" key="6">
    <source>
        <dbReference type="ARBA" id="ARBA00022490"/>
    </source>
</evidence>
<comment type="subcellular location">
    <subcellularLocation>
        <location evidence="2">Cytoplasm</location>
    </subcellularLocation>
</comment>
<dbReference type="GO" id="GO:0061630">
    <property type="term" value="F:ubiquitin protein ligase activity"/>
    <property type="evidence" value="ECO:0007669"/>
    <property type="project" value="InterPro"/>
</dbReference>
<dbReference type="GO" id="GO:0008270">
    <property type="term" value="F:zinc ion binding"/>
    <property type="evidence" value="ECO:0007669"/>
    <property type="project" value="UniProtKB-KW"/>
</dbReference>
<dbReference type="PANTHER" id="PTHR12170:SF2">
    <property type="entry name" value="E3 UBIQUITIN-PROTEIN TRANSFERASE MAEA"/>
    <property type="match status" value="1"/>
</dbReference>
<dbReference type="PROSITE" id="PS51867">
    <property type="entry name" value="ZF_RING_GID"/>
    <property type="match status" value="1"/>
</dbReference>
<dbReference type="PROSITE" id="PS50896">
    <property type="entry name" value="LISH"/>
    <property type="match status" value="1"/>
</dbReference>
<dbReference type="InterPro" id="IPR045098">
    <property type="entry name" value="Fyv10_fam"/>
</dbReference>
<evidence type="ECO:0000259" key="12">
    <source>
        <dbReference type="PROSITE" id="PS50897"/>
    </source>
</evidence>
<proteinExistence type="inferred from homology"/>
<evidence type="ECO:0000256" key="10">
    <source>
        <dbReference type="PROSITE-ProRule" id="PRU01215"/>
    </source>
</evidence>
<evidence type="ECO:0000256" key="9">
    <source>
        <dbReference type="ARBA" id="ARBA00022833"/>
    </source>
</evidence>
<feature type="domain" description="RING-Gid-type" evidence="13">
    <location>
        <begin position="329"/>
        <end position="391"/>
    </location>
</feature>
<keyword evidence="6" id="KW-0963">Cytoplasm</keyword>
<evidence type="ECO:0000256" key="3">
    <source>
        <dbReference type="ARBA" id="ARBA00010615"/>
    </source>
</evidence>
<reference evidence="14 15" key="1">
    <citation type="submission" date="2016-12" db="EMBL/GenBank/DDBJ databases">
        <title>The genomes of Aspergillus section Nigri reveals drivers in fungal speciation.</title>
        <authorList>
            <consortium name="DOE Joint Genome Institute"/>
            <person name="Vesth T.C."/>
            <person name="Nybo J."/>
            <person name="Theobald S."/>
            <person name="Brandl J."/>
            <person name="Frisvad J.C."/>
            <person name="Nielsen K.F."/>
            <person name="Lyhne E.K."/>
            <person name="Kogle M.E."/>
            <person name="Kuo A."/>
            <person name="Riley R."/>
            <person name="Clum A."/>
            <person name="Nolan M."/>
            <person name="Lipzen A."/>
            <person name="Salamov A."/>
            <person name="Henrissat B."/>
            <person name="Wiebenga A."/>
            <person name="De Vries R.P."/>
            <person name="Grigoriev I.V."/>
            <person name="Mortensen U.H."/>
            <person name="Andersen M.R."/>
            <person name="Baker S.E."/>
        </authorList>
    </citation>
    <scope>NUCLEOTIDE SEQUENCE [LARGE SCALE GENOMIC DNA]</scope>
    <source>
        <strain evidence="14 15">IBT 23096</strain>
    </source>
</reference>
<sequence>MAAELTSTKLNAENHLLLDQPLLRLPHELARRNFKSVQRIVEREREHVLPALKETANASLSNSQTPDQTLAALDAMISRMQGLKRKMENLHQEERRIHDQSKKRIQHLESLHQIPSLADVKYDQWSRVRLNRLVVDHMLRSGYTESAQQLAQEKDIEDLVDLNVFVQCQRIAESLRRGGTKDALQWCSENKAALKKSQYNLEFELRMQQYIEMLRTGDKEKVVEAMMHAQKYLASYVETQSAEVHRAAGLLAFPRDTNAEPYKSMYSSDRWAHLSDLFIRTHHELLSLPSRPLLHIALSAGLSALKTPSCHSAYTSSSSNSLSTTTSVCPICSTELNELARKMPYAHHAKSYVESDPIVLPNGRIYGQQRLLELSKKVGCVEAGKVKDPTTGEVFEEREMKKVYIM</sequence>
<dbReference type="AlphaFoldDB" id="A0A2I2GFX6"/>
<dbReference type="STRING" id="1392250.A0A2I2GFX6"/>
<dbReference type="Pfam" id="PF10607">
    <property type="entry name" value="CTLH"/>
    <property type="match status" value="1"/>
</dbReference>
<evidence type="ECO:0000256" key="2">
    <source>
        <dbReference type="ARBA" id="ARBA00004496"/>
    </source>
</evidence>
<organism evidence="14 15">
    <name type="scientific">Aspergillus steynii IBT 23096</name>
    <dbReference type="NCBI Taxonomy" id="1392250"/>
    <lineage>
        <taxon>Eukaryota</taxon>
        <taxon>Fungi</taxon>
        <taxon>Dikarya</taxon>
        <taxon>Ascomycota</taxon>
        <taxon>Pezizomycotina</taxon>
        <taxon>Eurotiomycetes</taxon>
        <taxon>Eurotiomycetidae</taxon>
        <taxon>Eurotiales</taxon>
        <taxon>Aspergillaceae</taxon>
        <taxon>Aspergillus</taxon>
        <taxon>Aspergillus subgen. Circumdati</taxon>
    </lineage>
</organism>
<dbReference type="GO" id="GO:0034657">
    <property type="term" value="C:GID complex"/>
    <property type="evidence" value="ECO:0007669"/>
    <property type="project" value="TreeGrafter"/>
</dbReference>
<dbReference type="InterPro" id="IPR044063">
    <property type="entry name" value="ZF_RING_GID"/>
</dbReference>
<comment type="similarity">
    <text evidence="3">Belongs to the FYV10 family.</text>
</comment>